<dbReference type="AlphaFoldDB" id="A0A0P0RBE4"/>
<protein>
    <submittedName>
        <fullName evidence="1">Uncharacterized protein</fullName>
    </submittedName>
</protein>
<sequence length="38" mass="4446">MADGDTVYAYSILRRRVSSARHVSTQTRRLSRFCPIFQ</sequence>
<name>A0A0P0RBE4_9BURK</name>
<organism evidence="1 2">
    <name type="scientific">Paraburkholderia caribensis MBA4</name>
    <dbReference type="NCBI Taxonomy" id="1323664"/>
    <lineage>
        <taxon>Bacteria</taxon>
        <taxon>Pseudomonadati</taxon>
        <taxon>Pseudomonadota</taxon>
        <taxon>Betaproteobacteria</taxon>
        <taxon>Burkholderiales</taxon>
        <taxon>Burkholderiaceae</taxon>
        <taxon>Paraburkholderia</taxon>
    </lineage>
</organism>
<dbReference type="Proteomes" id="UP000019146">
    <property type="component" value="Chromosome 1"/>
</dbReference>
<dbReference type="EMBL" id="CP012746">
    <property type="protein sequence ID" value="ALL65487.1"/>
    <property type="molecule type" value="Genomic_DNA"/>
</dbReference>
<evidence type="ECO:0000313" key="1">
    <source>
        <dbReference type="EMBL" id="ALL65487.1"/>
    </source>
</evidence>
<evidence type="ECO:0000313" key="2">
    <source>
        <dbReference type="Proteomes" id="UP000019146"/>
    </source>
</evidence>
<proteinExistence type="predicted"/>
<reference evidence="1 2" key="1">
    <citation type="journal article" date="2014" name="Genome Announc.">
        <title>Draft Genome Sequence of the Haloacid-Degrading Burkholderia caribensis Strain MBA4.</title>
        <authorList>
            <person name="Pan Y."/>
            <person name="Kong K.F."/>
            <person name="Tsang J.S."/>
        </authorList>
    </citation>
    <scope>NUCLEOTIDE SEQUENCE [LARGE SCALE GENOMIC DNA]</scope>
    <source>
        <strain evidence="1 2">MBA4</strain>
    </source>
</reference>
<dbReference type="KEGG" id="bcai:K788_0003815"/>
<gene>
    <name evidence="1" type="ORF">K788_0003815</name>
</gene>
<accession>A0A0P0RBE4</accession>